<dbReference type="SMART" id="SM00448">
    <property type="entry name" value="REC"/>
    <property type="match status" value="1"/>
</dbReference>
<accession>A0A952FR50</accession>
<dbReference type="PROSITE" id="PS50110">
    <property type="entry name" value="RESPONSE_REGULATORY"/>
    <property type="match status" value="1"/>
</dbReference>
<name>A0A952FR50_9PROT</name>
<evidence type="ECO:0000256" key="2">
    <source>
        <dbReference type="PROSITE-ProRule" id="PRU00169"/>
    </source>
</evidence>
<reference evidence="4" key="1">
    <citation type="submission" date="2020-06" db="EMBL/GenBank/DDBJ databases">
        <title>Stable isotope informed genome-resolved metagenomics uncovers potential trophic interactions in rhizosphere soil.</title>
        <authorList>
            <person name="Starr E.P."/>
            <person name="Shi S."/>
            <person name="Blazewicz S.J."/>
            <person name="Koch B.J."/>
            <person name="Probst A.J."/>
            <person name="Hungate B.A."/>
            <person name="Pett-Ridge J."/>
            <person name="Firestone M.K."/>
            <person name="Banfield J.F."/>
        </authorList>
    </citation>
    <scope>NUCLEOTIDE SEQUENCE</scope>
    <source>
        <strain evidence="4">YM_69_17</strain>
    </source>
</reference>
<feature type="modified residue" description="4-aspartylphosphate" evidence="2">
    <location>
        <position position="53"/>
    </location>
</feature>
<evidence type="ECO:0000259" key="3">
    <source>
        <dbReference type="PROSITE" id="PS50110"/>
    </source>
</evidence>
<proteinExistence type="predicted"/>
<dbReference type="Proteomes" id="UP000700706">
    <property type="component" value="Unassembled WGS sequence"/>
</dbReference>
<feature type="domain" description="Response regulatory" evidence="3">
    <location>
        <begin position="3"/>
        <end position="118"/>
    </location>
</feature>
<dbReference type="AlphaFoldDB" id="A0A952FR50"/>
<sequence length="122" mass="12807">MAAILIVEDEPFVRMMAEDAAQRLGLELLSATGGDAAIALARAAETLAILFTDIHMPPGPDGWAVARAVREIHPRIRVIYTSGQAGQEDCARLGVPRSCLLPKPYSSAELAGAIAETVGDPA</sequence>
<evidence type="ECO:0000313" key="4">
    <source>
        <dbReference type="EMBL" id="MBW8726769.1"/>
    </source>
</evidence>
<protein>
    <submittedName>
        <fullName evidence="4">Response regulator</fullName>
    </submittedName>
</protein>
<dbReference type="SUPFAM" id="SSF52172">
    <property type="entry name" value="CheY-like"/>
    <property type="match status" value="1"/>
</dbReference>
<evidence type="ECO:0000313" key="5">
    <source>
        <dbReference type="Proteomes" id="UP000700706"/>
    </source>
</evidence>
<evidence type="ECO:0000256" key="1">
    <source>
        <dbReference type="ARBA" id="ARBA00022553"/>
    </source>
</evidence>
<dbReference type="InterPro" id="IPR011006">
    <property type="entry name" value="CheY-like_superfamily"/>
</dbReference>
<organism evidence="4 5">
    <name type="scientific">Inquilinus limosus</name>
    <dbReference type="NCBI Taxonomy" id="171674"/>
    <lineage>
        <taxon>Bacteria</taxon>
        <taxon>Pseudomonadati</taxon>
        <taxon>Pseudomonadota</taxon>
        <taxon>Alphaproteobacteria</taxon>
        <taxon>Rhodospirillales</taxon>
        <taxon>Rhodospirillaceae</taxon>
        <taxon>Inquilinus</taxon>
    </lineage>
</organism>
<dbReference type="InterPro" id="IPR050595">
    <property type="entry name" value="Bact_response_regulator"/>
</dbReference>
<dbReference type="Gene3D" id="3.40.50.2300">
    <property type="match status" value="1"/>
</dbReference>
<comment type="caution">
    <text evidence="4">The sequence shown here is derived from an EMBL/GenBank/DDBJ whole genome shotgun (WGS) entry which is preliminary data.</text>
</comment>
<keyword evidence="1 2" id="KW-0597">Phosphoprotein</keyword>
<dbReference type="PANTHER" id="PTHR44591:SF21">
    <property type="entry name" value="TWO-COMPONENT RESPONSE REGULATOR"/>
    <property type="match status" value="1"/>
</dbReference>
<gene>
    <name evidence="4" type="ORF">JF625_16685</name>
</gene>
<dbReference type="PANTHER" id="PTHR44591">
    <property type="entry name" value="STRESS RESPONSE REGULATOR PROTEIN 1"/>
    <property type="match status" value="1"/>
</dbReference>
<dbReference type="GO" id="GO:0000160">
    <property type="term" value="P:phosphorelay signal transduction system"/>
    <property type="evidence" value="ECO:0007669"/>
    <property type="project" value="InterPro"/>
</dbReference>
<dbReference type="EMBL" id="JAEKLZ010000234">
    <property type="protein sequence ID" value="MBW8726769.1"/>
    <property type="molecule type" value="Genomic_DNA"/>
</dbReference>
<dbReference type="Pfam" id="PF00072">
    <property type="entry name" value="Response_reg"/>
    <property type="match status" value="1"/>
</dbReference>
<dbReference type="InterPro" id="IPR001789">
    <property type="entry name" value="Sig_transdc_resp-reg_receiver"/>
</dbReference>